<accession>A0A1M5TVS8</accession>
<reference evidence="3" key="2">
    <citation type="submission" date="2016-11" db="EMBL/GenBank/DDBJ databases">
        <authorList>
            <person name="Varghese N."/>
            <person name="Submissions S."/>
        </authorList>
    </citation>
    <scope>NUCLEOTIDE SEQUENCE [LARGE SCALE GENOMIC DNA]</scope>
    <source>
        <strain evidence="3">DSM 19729</strain>
    </source>
</reference>
<dbReference type="Proteomes" id="UP000184384">
    <property type="component" value="Unassembled WGS sequence"/>
</dbReference>
<keyword evidence="4" id="KW-1185">Reference proteome</keyword>
<protein>
    <submittedName>
        <fullName evidence="2">Starch-binding associating with outer membrane</fullName>
    </submittedName>
    <submittedName>
        <fullName evidence="1">SusD-like starch-binding protein associating with outer membrane</fullName>
    </submittedName>
</protein>
<dbReference type="EMBL" id="PVUB01000006">
    <property type="protein sequence ID" value="PRZ22874.1"/>
    <property type="molecule type" value="Genomic_DNA"/>
</dbReference>
<proteinExistence type="predicted"/>
<dbReference type="STRING" id="280093.SAMN05443373_1164"/>
<dbReference type="Pfam" id="PF12771">
    <property type="entry name" value="SusD-like_2"/>
    <property type="match status" value="1"/>
</dbReference>
<reference evidence="1 4" key="3">
    <citation type="submission" date="2018-03" db="EMBL/GenBank/DDBJ databases">
        <title>Genomic Encyclopedia of Archaeal and Bacterial Type Strains, Phase II (KMG-II): from individual species to whole genera.</title>
        <authorList>
            <person name="Goeker M."/>
        </authorList>
    </citation>
    <scope>NUCLEOTIDE SEQUENCE [LARGE SCALE GENOMIC DNA]</scope>
    <source>
        <strain evidence="1 4">DSM 17797</strain>
    </source>
</reference>
<sequence>MKNIKKYIATLGLLTTVVSCDNLQDLNVNPSFPVDVSAQALLPPIEQQMAVGLQFDNRYLGRYVQYFSNATTGNEWDRYGYVANNDQGGDIWKMAYFTLGLNITRMQEKAVAEERHDITGISKVIRAWSWQVATDYHSELIDFDQAFTQRMSFDYVTQDKVYAEVLRLINEGIADLARTDGKVSATYTGVGDKMYNGDRAKWTKFAWGIVARNLNNQINKSTYNPDKVIEACDKSLASNTDNALINYNGTVSADSNFNGPGRNNFANFRQTDFMVRVMNGTVFTGATDPRMSRILAPSIGLSETAPASAANPDPAKYTFIGNPLNTTASSTNGPSRIPNLWGTFVAGTVTTPGRYIFRDKANFPIMTYAEIQFIKAEAAFIKGDKTMALEAYKKGIEASIDFVNLNTVVSTTYPITTLITTAEKTAFLTNINVVPAEANLTMSHIILQKYISLFGFGNLEAWTDMRKYHYDNVNIYKTMAIPTGSGLFADNGGKLPYRVRPRFNSEYVWNFTSLQAIGADKVDYHTVEMWYSKP</sequence>
<dbReference type="Proteomes" id="UP000237771">
    <property type="component" value="Unassembled WGS sequence"/>
</dbReference>
<dbReference type="SUPFAM" id="SSF48452">
    <property type="entry name" value="TPR-like"/>
    <property type="match status" value="1"/>
</dbReference>
<evidence type="ECO:0000313" key="1">
    <source>
        <dbReference type="EMBL" id="PRZ22874.1"/>
    </source>
</evidence>
<dbReference type="PROSITE" id="PS51257">
    <property type="entry name" value="PROKAR_LIPOPROTEIN"/>
    <property type="match status" value="1"/>
</dbReference>
<reference evidence="2" key="1">
    <citation type="submission" date="2016-11" db="EMBL/GenBank/DDBJ databases">
        <authorList>
            <person name="Jaros S."/>
            <person name="Januszkiewicz K."/>
            <person name="Wedrychowicz H."/>
        </authorList>
    </citation>
    <scope>NUCLEOTIDE SEQUENCE [LARGE SCALE GENOMIC DNA]</scope>
    <source>
        <strain evidence="2">DSM 19729</strain>
    </source>
</reference>
<dbReference type="Gene3D" id="1.25.40.390">
    <property type="match status" value="1"/>
</dbReference>
<dbReference type="EMBL" id="FQWO01000016">
    <property type="protein sequence ID" value="SHH54819.1"/>
    <property type="molecule type" value="Genomic_DNA"/>
</dbReference>
<dbReference type="RefSeq" id="WP_072945964.1">
    <property type="nucleotide sequence ID" value="NZ_FQWO01000016.1"/>
</dbReference>
<organism evidence="2 3">
    <name type="scientific">Flavobacterium granuli</name>
    <dbReference type="NCBI Taxonomy" id="280093"/>
    <lineage>
        <taxon>Bacteria</taxon>
        <taxon>Pseudomonadati</taxon>
        <taxon>Bacteroidota</taxon>
        <taxon>Flavobacteriia</taxon>
        <taxon>Flavobacteriales</taxon>
        <taxon>Flavobacteriaceae</taxon>
        <taxon>Flavobacterium</taxon>
    </lineage>
</organism>
<evidence type="ECO:0000313" key="3">
    <source>
        <dbReference type="Proteomes" id="UP000184384"/>
    </source>
</evidence>
<dbReference type="OrthoDB" id="725917at2"/>
<evidence type="ECO:0000313" key="4">
    <source>
        <dbReference type="Proteomes" id="UP000237771"/>
    </source>
</evidence>
<dbReference type="AlphaFoldDB" id="A0A1M5TVS8"/>
<name>A0A1M5TVS8_9FLAO</name>
<dbReference type="InterPro" id="IPR011990">
    <property type="entry name" value="TPR-like_helical_dom_sf"/>
</dbReference>
<gene>
    <name evidence="1" type="ORF">BC624_106123</name>
    <name evidence="2" type="ORF">SAMN05443373_1164</name>
</gene>
<dbReference type="InterPro" id="IPR041662">
    <property type="entry name" value="SusD-like_2"/>
</dbReference>
<evidence type="ECO:0000313" key="2">
    <source>
        <dbReference type="EMBL" id="SHH54819.1"/>
    </source>
</evidence>